<comment type="caution">
    <text evidence="3">The sequence shown here is derived from an EMBL/GenBank/DDBJ whole genome shotgun (WGS) entry which is preliminary data.</text>
</comment>
<protein>
    <submittedName>
        <fullName evidence="3">Serine/threonine protein kinase</fullName>
    </submittedName>
</protein>
<feature type="non-terminal residue" evidence="3">
    <location>
        <position position="1"/>
    </location>
</feature>
<keyword evidence="3" id="KW-0418">Kinase</keyword>
<proteinExistence type="predicted"/>
<evidence type="ECO:0000313" key="4">
    <source>
        <dbReference type="Proteomes" id="UP001187346"/>
    </source>
</evidence>
<sequence>RRLTLAAAGVVLVAAVGVGTWAATSGDSGGDSPDTKNSAPASP</sequence>
<dbReference type="GO" id="GO:0004674">
    <property type="term" value="F:protein serine/threonine kinase activity"/>
    <property type="evidence" value="ECO:0007669"/>
    <property type="project" value="UniProtKB-KW"/>
</dbReference>
<feature type="signal peptide" evidence="2">
    <location>
        <begin position="1"/>
        <end position="22"/>
    </location>
</feature>
<keyword evidence="3" id="KW-0808">Transferase</keyword>
<organism evidence="3 4">
    <name type="scientific">Streptomyces prunicolor</name>
    <dbReference type="NCBI Taxonomy" id="67348"/>
    <lineage>
        <taxon>Bacteria</taxon>
        <taxon>Bacillati</taxon>
        <taxon>Actinomycetota</taxon>
        <taxon>Actinomycetes</taxon>
        <taxon>Kitasatosporales</taxon>
        <taxon>Streptomycetaceae</taxon>
        <taxon>Streptomyces</taxon>
    </lineage>
</organism>
<gene>
    <name evidence="3" type="ORF">R5A26_21045</name>
</gene>
<dbReference type="EMBL" id="JAWMAJ010000067">
    <property type="protein sequence ID" value="MDV7218437.1"/>
    <property type="molecule type" value="Genomic_DNA"/>
</dbReference>
<dbReference type="Proteomes" id="UP001187346">
    <property type="component" value="Unassembled WGS sequence"/>
</dbReference>
<accession>A0ABU4FCX5</accession>
<keyword evidence="3" id="KW-0723">Serine/threonine-protein kinase</keyword>
<name>A0ABU4FCX5_9ACTN</name>
<evidence type="ECO:0000313" key="3">
    <source>
        <dbReference type="EMBL" id="MDV7218437.1"/>
    </source>
</evidence>
<evidence type="ECO:0000256" key="2">
    <source>
        <dbReference type="SAM" id="SignalP"/>
    </source>
</evidence>
<feature type="region of interest" description="Disordered" evidence="1">
    <location>
        <begin position="21"/>
        <end position="43"/>
    </location>
</feature>
<evidence type="ECO:0000256" key="1">
    <source>
        <dbReference type="SAM" id="MobiDB-lite"/>
    </source>
</evidence>
<reference evidence="3 4" key="1">
    <citation type="submission" date="2023-10" db="EMBL/GenBank/DDBJ databases">
        <title>Characterization of rhizosphere-enriched actinobacteria from wheat plants lab-grown on chernevaya soil.</title>
        <authorList>
            <person name="Tikhonova E.N."/>
            <person name="Konopkin A."/>
            <person name="Kravchenko I.K."/>
        </authorList>
    </citation>
    <scope>NUCLEOTIDE SEQUENCE [LARGE SCALE GENOMIC DNA]</scope>
    <source>
        <strain evidence="3 4">RR29</strain>
    </source>
</reference>
<keyword evidence="4" id="KW-1185">Reference proteome</keyword>
<feature type="chain" id="PRO_5046433092" evidence="2">
    <location>
        <begin position="23"/>
        <end position="43"/>
    </location>
</feature>
<keyword evidence="2" id="KW-0732">Signal</keyword>